<gene>
    <name evidence="5" type="ORF">NLK58_07875</name>
</gene>
<evidence type="ECO:0000313" key="6">
    <source>
        <dbReference type="Proteomes" id="UP001475781"/>
    </source>
</evidence>
<evidence type="ECO:0000259" key="4">
    <source>
        <dbReference type="PROSITE" id="PS50970"/>
    </source>
</evidence>
<evidence type="ECO:0000256" key="2">
    <source>
        <dbReference type="ARBA" id="ARBA00022679"/>
    </source>
</evidence>
<dbReference type="SUPFAM" id="SSF82282">
    <property type="entry name" value="Homocysteine S-methyltransferase"/>
    <property type="match status" value="1"/>
</dbReference>
<reference evidence="5 6" key="1">
    <citation type="submission" date="2022-07" db="EMBL/GenBank/DDBJ databases">
        <title>A copper resistant bacterium isolated from sediment samples of deep sea hydrothermal areas.</title>
        <authorList>
            <person name="Zeng X."/>
        </authorList>
    </citation>
    <scope>NUCLEOTIDE SEQUENCE [LARGE SCALE GENOMIC DNA]</scope>
    <source>
        <strain evidence="6">CuT 6</strain>
    </source>
</reference>
<keyword evidence="6" id="KW-1185">Reference proteome</keyword>
<keyword evidence="2 3" id="KW-0808">Transferase</keyword>
<sequence>MKSVALLDGGLGQEIYRRATTVTSLLWSVAVMREQPELVTDVHVDFIRAGARTLTLNTYAATPTRLAREGIGDEIEAIHRKAFEVLQRAIEITGANVDIAGCLPPLVGSYRGQPARSFDDLKAEYDTLVKLQPGADVFLIETMTNILEAKAACAAASESGKPFGVAFRLETDGNLRSGETLAQAVEAAKAFAPTAIMLNCCDPEVLSKAMPELAVLYPCTGGYANAFKTVEPMAGGALVDALEARPDISPEAYAVQVRQWLDDGARVVGGCCEITPEHIRHLADALSGDFELVRFSQLAGAVDQP</sequence>
<feature type="binding site" evidence="3">
    <location>
        <position position="200"/>
    </location>
    <ligand>
        <name>Zn(2+)</name>
        <dbReference type="ChEBI" id="CHEBI:29105"/>
    </ligand>
</feature>
<comment type="cofactor">
    <cofactor evidence="3">
        <name>Zn(2+)</name>
        <dbReference type="ChEBI" id="CHEBI:29105"/>
    </cofactor>
</comment>
<organism evidence="5 6">
    <name type="scientific">Marinobacter metalliresistant</name>
    <dbReference type="NCBI Taxonomy" id="2961995"/>
    <lineage>
        <taxon>Bacteria</taxon>
        <taxon>Pseudomonadati</taxon>
        <taxon>Pseudomonadota</taxon>
        <taxon>Gammaproteobacteria</taxon>
        <taxon>Pseudomonadales</taxon>
        <taxon>Marinobacteraceae</taxon>
        <taxon>Marinobacter</taxon>
    </lineage>
</organism>
<dbReference type="EMBL" id="CP101118">
    <property type="protein sequence ID" value="WZF90097.1"/>
    <property type="molecule type" value="Genomic_DNA"/>
</dbReference>
<dbReference type="PROSITE" id="PS50970">
    <property type="entry name" value="HCY"/>
    <property type="match status" value="1"/>
</dbReference>
<dbReference type="InterPro" id="IPR017226">
    <property type="entry name" value="BHMT-like"/>
</dbReference>
<dbReference type="RefSeq" id="WP_117618006.1">
    <property type="nucleotide sequence ID" value="NZ_CP101118.1"/>
</dbReference>
<keyword evidence="3" id="KW-0479">Metal-binding</keyword>
<dbReference type="Pfam" id="PF02574">
    <property type="entry name" value="S-methyl_trans"/>
    <property type="match status" value="1"/>
</dbReference>
<dbReference type="InterPro" id="IPR036589">
    <property type="entry name" value="HCY_dom_sf"/>
</dbReference>
<protein>
    <submittedName>
        <fullName evidence="5">Homocysteine S-methyltransferase family protein</fullName>
    </submittedName>
</protein>
<evidence type="ECO:0000256" key="3">
    <source>
        <dbReference type="PROSITE-ProRule" id="PRU00333"/>
    </source>
</evidence>
<accession>A0ABZ2W6A0</accession>
<evidence type="ECO:0000313" key="5">
    <source>
        <dbReference type="EMBL" id="WZF90097.1"/>
    </source>
</evidence>
<feature type="binding site" evidence="3">
    <location>
        <position position="271"/>
    </location>
    <ligand>
        <name>Zn(2+)</name>
        <dbReference type="ChEBI" id="CHEBI:29105"/>
    </ligand>
</feature>
<dbReference type="PANTHER" id="PTHR11103">
    <property type="entry name" value="SLR1189 PROTEIN"/>
    <property type="match status" value="1"/>
</dbReference>
<name>A0ABZ2W6A0_9GAMM</name>
<keyword evidence="1 3" id="KW-0489">Methyltransferase</keyword>
<dbReference type="PIRSF" id="PIRSF037505">
    <property type="entry name" value="Betaine_HMT"/>
    <property type="match status" value="1"/>
</dbReference>
<dbReference type="Proteomes" id="UP001475781">
    <property type="component" value="Chromosome"/>
</dbReference>
<dbReference type="PANTHER" id="PTHR11103:SF18">
    <property type="entry name" value="SLR1189 PROTEIN"/>
    <property type="match status" value="1"/>
</dbReference>
<keyword evidence="3" id="KW-0862">Zinc</keyword>
<dbReference type="InterPro" id="IPR003726">
    <property type="entry name" value="HCY_dom"/>
</dbReference>
<feature type="binding site" evidence="3">
    <location>
        <position position="272"/>
    </location>
    <ligand>
        <name>Zn(2+)</name>
        <dbReference type="ChEBI" id="CHEBI:29105"/>
    </ligand>
</feature>
<evidence type="ECO:0000256" key="1">
    <source>
        <dbReference type="ARBA" id="ARBA00022603"/>
    </source>
</evidence>
<feature type="domain" description="Hcy-binding" evidence="4">
    <location>
        <begin position="1"/>
        <end position="286"/>
    </location>
</feature>
<dbReference type="Gene3D" id="3.20.20.330">
    <property type="entry name" value="Homocysteine-binding-like domain"/>
    <property type="match status" value="1"/>
</dbReference>
<proteinExistence type="predicted"/>